<feature type="transmembrane region" description="Helical" evidence="2">
    <location>
        <begin position="388"/>
        <end position="408"/>
    </location>
</feature>
<feature type="compositionally biased region" description="Basic and acidic residues" evidence="1">
    <location>
        <begin position="31"/>
        <end position="46"/>
    </location>
</feature>
<evidence type="ECO:0000313" key="5">
    <source>
        <dbReference type="Proteomes" id="UP000004184"/>
    </source>
</evidence>
<feature type="transmembrane region" description="Helical" evidence="2">
    <location>
        <begin position="362"/>
        <end position="382"/>
    </location>
</feature>
<gene>
    <name evidence="4" type="ORF">SSQG_03035</name>
</gene>
<keyword evidence="2" id="KW-0472">Membrane</keyword>
<feature type="transmembrane region" description="Helical" evidence="2">
    <location>
        <begin position="80"/>
        <end position="98"/>
    </location>
</feature>
<feature type="compositionally biased region" description="Basic residues" evidence="1">
    <location>
        <begin position="1"/>
        <end position="12"/>
    </location>
</feature>
<feature type="transmembrane region" description="Helical" evidence="2">
    <location>
        <begin position="155"/>
        <end position="177"/>
    </location>
</feature>
<feature type="domain" description="Terminal beta-(1-&gt;2)-arabinofuranosyltransferase C-terminal" evidence="3">
    <location>
        <begin position="472"/>
        <end position="630"/>
    </location>
</feature>
<sequence>MRVRGRAGRRTGRTAGDAGRARRCAAARGPQDPRGRRAVRGADREMTTPTTPEALPSLPGRRGSSARPPAAGERLRPVHWWHAALVAAPTAALFVLGYRRRWICDDGLIYLRPVRQILAGNGPVFNVGERAESSTGTLWQWLLALGTWLTGEDPAFLAVGLGLLLSTAGSGFALYATCRLHRSAGLLLPAGVVVPLAVPPFWTYMTSGLESGLGAFWTGLSWWLLTRTRRGQDTRETYAAAFVFGLGPLVRPDLAVVTGCFLAAQWWVLRPSRRGVTATLASAGALPLAYEVFRAGYYGILVPLPAIAKEAGASDWSRGAGYVQETLGPYWLWPVVPVLGALAVLLVRRTRRQRRARTPGRASLAVLLAPLVAGLLLAGYVVRVGGDYMHARMILPALLLLLLPVLVVPATRFTGVAAALLVVWLCAAVSPLRAPFDVRGTPTTFNVRSSDVEGLGDHNPVRTATWVDNWPALPEGRGMLARAVRAPRPTLLYFDARRRLHATPVRRDSPYHVVIVGRHLGVTGAAAPLDAYVNDAWGLASPVGAHLALERWSWPGHEKFLRNHWVFAEWAVASPPRRDLLRAGTSREAVEAARAALGCGGLAELTESARAPLTAGRFWDNLTGSFERTRFRFARWPAAAERALCD</sequence>
<evidence type="ECO:0000313" key="4">
    <source>
        <dbReference type="EMBL" id="EFL32517.1"/>
    </source>
</evidence>
<dbReference type="HOGENOM" id="CLU_423257_0_0_11"/>
<feature type="compositionally biased region" description="Low complexity" evidence="1">
    <location>
        <begin position="13"/>
        <end position="29"/>
    </location>
</feature>
<proteinExistence type="predicted"/>
<dbReference type="eggNOG" id="COG1807">
    <property type="taxonomic scope" value="Bacteria"/>
</dbReference>
<dbReference type="InterPro" id="IPR058983">
    <property type="entry name" value="AftB_C"/>
</dbReference>
<keyword evidence="5" id="KW-1185">Reference proteome</keyword>
<dbReference type="Pfam" id="PF26371">
    <property type="entry name" value="AftB_C"/>
    <property type="match status" value="1"/>
</dbReference>
<feature type="transmembrane region" description="Helical" evidence="2">
    <location>
        <begin position="184"/>
        <end position="202"/>
    </location>
</feature>
<dbReference type="Proteomes" id="UP000004184">
    <property type="component" value="Unassembled WGS sequence"/>
</dbReference>
<protein>
    <submittedName>
        <fullName evidence="4">Predicted protein</fullName>
    </submittedName>
</protein>
<reference evidence="5" key="1">
    <citation type="submission" date="2009-02" db="EMBL/GenBank/DDBJ databases">
        <title>Annotation of Streptomyces viridochromogenes strain DSM 40736.</title>
        <authorList>
            <consortium name="The Broad Institute Genome Sequencing Platform"/>
            <consortium name="Broad Institute Microbial Sequencing Center"/>
            <person name="Fischbach M."/>
            <person name="Godfrey P."/>
            <person name="Ward D."/>
            <person name="Young S."/>
            <person name="Zeng Q."/>
            <person name="Koehrsen M."/>
            <person name="Alvarado L."/>
            <person name="Berlin A.M."/>
            <person name="Bochicchio J."/>
            <person name="Borenstein D."/>
            <person name="Chapman S.B."/>
            <person name="Chen Z."/>
            <person name="Engels R."/>
            <person name="Freedman E."/>
            <person name="Gellesch M."/>
            <person name="Goldberg J."/>
            <person name="Griggs A."/>
            <person name="Gujja S."/>
            <person name="Heilman E.R."/>
            <person name="Heiman D.I."/>
            <person name="Hepburn T.A."/>
            <person name="Howarth C."/>
            <person name="Jen D."/>
            <person name="Larson L."/>
            <person name="Lewis B."/>
            <person name="Mehta T."/>
            <person name="Park D."/>
            <person name="Pearson M."/>
            <person name="Richards J."/>
            <person name="Roberts A."/>
            <person name="Saif S."/>
            <person name="Shea T.D."/>
            <person name="Shenoy N."/>
            <person name="Sisk P."/>
            <person name="Stolte C."/>
            <person name="Sykes S.N."/>
            <person name="Thomson T."/>
            <person name="Walk T."/>
            <person name="White J."/>
            <person name="Yandava C."/>
            <person name="Straight P."/>
            <person name="Clardy J."/>
            <person name="Hung D."/>
            <person name="Kolter R."/>
            <person name="Mekalanos J."/>
            <person name="Walker S."/>
            <person name="Walsh C.T."/>
            <person name="Wieland-Brown L.C."/>
            <person name="Haas B."/>
            <person name="Nusbaum C."/>
            <person name="Birren B."/>
        </authorList>
    </citation>
    <scope>NUCLEOTIDE SEQUENCE [LARGE SCALE GENOMIC DNA]</scope>
    <source>
        <strain evidence="5">DSM 40736 / JCM 4977 / BCRC 1201 / Tue 494</strain>
    </source>
</reference>
<dbReference type="AlphaFoldDB" id="D9XDW0"/>
<evidence type="ECO:0000256" key="2">
    <source>
        <dbReference type="SAM" id="Phobius"/>
    </source>
</evidence>
<evidence type="ECO:0000259" key="3">
    <source>
        <dbReference type="Pfam" id="PF26371"/>
    </source>
</evidence>
<name>D9XDW0_STRVT</name>
<feature type="transmembrane region" description="Helical" evidence="2">
    <location>
        <begin position="208"/>
        <end position="225"/>
    </location>
</feature>
<feature type="transmembrane region" description="Helical" evidence="2">
    <location>
        <begin position="237"/>
        <end position="264"/>
    </location>
</feature>
<keyword evidence="2" id="KW-1133">Transmembrane helix</keyword>
<dbReference type="STRING" id="591159.SSQG_03035"/>
<organism evidence="4 5">
    <name type="scientific">Streptomyces viridochromogenes (strain DSM 40736 / JCM 4977 / BCRC 1201 / Tue 494)</name>
    <dbReference type="NCBI Taxonomy" id="591159"/>
    <lineage>
        <taxon>Bacteria</taxon>
        <taxon>Bacillati</taxon>
        <taxon>Actinomycetota</taxon>
        <taxon>Actinomycetes</taxon>
        <taxon>Kitasatosporales</taxon>
        <taxon>Streptomycetaceae</taxon>
        <taxon>Streptomyces</taxon>
    </lineage>
</organism>
<feature type="transmembrane region" description="Helical" evidence="2">
    <location>
        <begin position="330"/>
        <end position="350"/>
    </location>
</feature>
<evidence type="ECO:0000256" key="1">
    <source>
        <dbReference type="SAM" id="MobiDB-lite"/>
    </source>
</evidence>
<feature type="region of interest" description="Disordered" evidence="1">
    <location>
        <begin position="1"/>
        <end position="71"/>
    </location>
</feature>
<dbReference type="EMBL" id="GG657757">
    <property type="protein sequence ID" value="EFL32517.1"/>
    <property type="molecule type" value="Genomic_DNA"/>
</dbReference>
<accession>D9XDW0</accession>
<keyword evidence="2" id="KW-0812">Transmembrane</keyword>
<feature type="transmembrane region" description="Helical" evidence="2">
    <location>
        <begin position="415"/>
        <end position="434"/>
    </location>
</feature>